<reference evidence="1" key="1">
    <citation type="submission" date="2014-09" db="EMBL/GenBank/DDBJ databases">
        <authorList>
            <person name="Magalhaes I.L.F."/>
            <person name="Oliveira U."/>
            <person name="Santos F.R."/>
            <person name="Vidigal T.H.D.A."/>
            <person name="Brescovit A.D."/>
            <person name="Santos A.J."/>
        </authorList>
    </citation>
    <scope>NUCLEOTIDE SEQUENCE</scope>
    <source>
        <tissue evidence="1">Shoot tissue taken approximately 20 cm above the soil surface</tissue>
    </source>
</reference>
<protein>
    <submittedName>
        <fullName evidence="1">Uncharacterized protein</fullName>
    </submittedName>
</protein>
<sequence length="18" mass="2272">MHCNCNHIFVYIKYLQNM</sequence>
<name>A0A0A8Z3Q7_ARUDO</name>
<accession>A0A0A8Z3Q7</accession>
<proteinExistence type="predicted"/>
<dbReference type="EMBL" id="GBRH01266505">
    <property type="protein sequence ID" value="JAD31390.1"/>
    <property type="molecule type" value="Transcribed_RNA"/>
</dbReference>
<evidence type="ECO:0000313" key="1">
    <source>
        <dbReference type="EMBL" id="JAD31390.1"/>
    </source>
</evidence>
<dbReference type="AlphaFoldDB" id="A0A0A8Z3Q7"/>
<organism evidence="1">
    <name type="scientific">Arundo donax</name>
    <name type="common">Giant reed</name>
    <name type="synonym">Donax arundinaceus</name>
    <dbReference type="NCBI Taxonomy" id="35708"/>
    <lineage>
        <taxon>Eukaryota</taxon>
        <taxon>Viridiplantae</taxon>
        <taxon>Streptophyta</taxon>
        <taxon>Embryophyta</taxon>
        <taxon>Tracheophyta</taxon>
        <taxon>Spermatophyta</taxon>
        <taxon>Magnoliopsida</taxon>
        <taxon>Liliopsida</taxon>
        <taxon>Poales</taxon>
        <taxon>Poaceae</taxon>
        <taxon>PACMAD clade</taxon>
        <taxon>Arundinoideae</taxon>
        <taxon>Arundineae</taxon>
        <taxon>Arundo</taxon>
    </lineage>
</organism>
<reference evidence="1" key="2">
    <citation type="journal article" date="2015" name="Data Brief">
        <title>Shoot transcriptome of the giant reed, Arundo donax.</title>
        <authorList>
            <person name="Barrero R.A."/>
            <person name="Guerrero F.D."/>
            <person name="Moolhuijzen P."/>
            <person name="Goolsby J.A."/>
            <person name="Tidwell J."/>
            <person name="Bellgard S.E."/>
            <person name="Bellgard M.I."/>
        </authorList>
    </citation>
    <scope>NUCLEOTIDE SEQUENCE</scope>
    <source>
        <tissue evidence="1">Shoot tissue taken approximately 20 cm above the soil surface</tissue>
    </source>
</reference>